<sequence>MSQHATRTGIPAIRAFAGFQLDARLSVDPILRDHPHVVAQTAVLQPTLKTYVVYVAEGEGYYQHHAPYNAAHVYFLLPHVPPADPGIGLDPRFSIPMGTAPPNSSHISGRSYLQPTRPFPWKEDTCTMEVWTATLRSPTAYDDLHNITHKLSIPEAIAHSRYIQEDYTARTSPNETVSAQVPPAPPPQARDSAEIPNDSDSESGGSSSSDEDALLLEHMFVSCDLTKNMLTGTFSHNLTNMAVLENPEDFLKEVAAIYRIEHEAADLVATAARAK</sequence>
<protein>
    <submittedName>
        <fullName evidence="2">Uncharacterized protein</fullName>
    </submittedName>
</protein>
<dbReference type="EMBL" id="JACAZE010000005">
    <property type="protein sequence ID" value="KAF7317306.1"/>
    <property type="molecule type" value="Genomic_DNA"/>
</dbReference>
<gene>
    <name evidence="2" type="ORF">HMN09_00466100</name>
</gene>
<dbReference type="AlphaFoldDB" id="A0A8H6TIH9"/>
<accession>A0A8H6TIH9</accession>
<organism evidence="2 3">
    <name type="scientific">Mycena chlorophos</name>
    <name type="common">Agaric fungus</name>
    <name type="synonym">Agaricus chlorophos</name>
    <dbReference type="NCBI Taxonomy" id="658473"/>
    <lineage>
        <taxon>Eukaryota</taxon>
        <taxon>Fungi</taxon>
        <taxon>Dikarya</taxon>
        <taxon>Basidiomycota</taxon>
        <taxon>Agaricomycotina</taxon>
        <taxon>Agaricomycetes</taxon>
        <taxon>Agaricomycetidae</taxon>
        <taxon>Agaricales</taxon>
        <taxon>Marasmiineae</taxon>
        <taxon>Mycenaceae</taxon>
        <taxon>Mycena</taxon>
    </lineage>
</organism>
<proteinExistence type="predicted"/>
<keyword evidence="3" id="KW-1185">Reference proteome</keyword>
<name>A0A8H6TIH9_MYCCL</name>
<evidence type="ECO:0000313" key="3">
    <source>
        <dbReference type="Proteomes" id="UP000613580"/>
    </source>
</evidence>
<feature type="region of interest" description="Disordered" evidence="1">
    <location>
        <begin position="171"/>
        <end position="210"/>
    </location>
</feature>
<reference evidence="2" key="1">
    <citation type="submission" date="2020-05" db="EMBL/GenBank/DDBJ databases">
        <title>Mycena genomes resolve the evolution of fungal bioluminescence.</title>
        <authorList>
            <person name="Tsai I.J."/>
        </authorList>
    </citation>
    <scope>NUCLEOTIDE SEQUENCE</scope>
    <source>
        <strain evidence="2">110903Hualien_Pintung</strain>
    </source>
</reference>
<evidence type="ECO:0000313" key="2">
    <source>
        <dbReference type="EMBL" id="KAF7317306.1"/>
    </source>
</evidence>
<comment type="caution">
    <text evidence="2">The sequence shown here is derived from an EMBL/GenBank/DDBJ whole genome shotgun (WGS) entry which is preliminary data.</text>
</comment>
<dbReference type="Proteomes" id="UP000613580">
    <property type="component" value="Unassembled WGS sequence"/>
</dbReference>
<evidence type="ECO:0000256" key="1">
    <source>
        <dbReference type="SAM" id="MobiDB-lite"/>
    </source>
</evidence>